<sequence>MTENVLTREIALRIGLAARVLPDVSPRHLLEVLIEKLGSPLTEEKLSHVTVTQLKTGLGSPDGEEDTEHLDVVSIPNYKEAVRILWGEAADAGLPEPMHYSDGDMPGSIRVAIASNTAERMDGHFGSCLRFLVYQVSRDELRLIDVRSALDAEEAEDRNAFRAELIKDCQVLYVVSIGGPAAAKVIKAGIYPMKQAEESEAPELLAKLQTILAGSPPPWLAKIIGVSIRERVRFDSEYLVEEEAE</sequence>
<evidence type="ECO:0000256" key="2">
    <source>
        <dbReference type="ARBA" id="ARBA00023231"/>
    </source>
</evidence>
<dbReference type="NCBIfam" id="TIGR02663">
    <property type="entry name" value="nifX"/>
    <property type="match status" value="1"/>
</dbReference>
<dbReference type="InterPro" id="IPR031763">
    <property type="entry name" value="NafY_N"/>
</dbReference>
<comment type="caution">
    <text evidence="5">The sequence shown here is derived from an EMBL/GenBank/DDBJ whole genome shotgun (WGS) entry which is preliminary data.</text>
</comment>
<protein>
    <submittedName>
        <fullName evidence="5">Nitrogen fixation protein NifX</fullName>
    </submittedName>
</protein>
<dbReference type="PANTHER" id="PTHR33937:SF1">
    <property type="entry name" value="IRON-MOLIBDENUM COFACTOR PROCESSING PROTEIN"/>
    <property type="match status" value="1"/>
</dbReference>
<proteinExistence type="inferred from homology"/>
<dbReference type="InterPro" id="IPR038127">
    <property type="entry name" value="NafY_N_sf"/>
</dbReference>
<keyword evidence="2" id="KW-0535">Nitrogen fixation</keyword>
<dbReference type="Pfam" id="PF16844">
    <property type="entry name" value="DIMCO_N"/>
    <property type="match status" value="1"/>
</dbReference>
<name>A0A2W4RKC9_9GAMM</name>
<dbReference type="Pfam" id="PF02579">
    <property type="entry name" value="Nitro_FeMo-Co"/>
    <property type="match status" value="1"/>
</dbReference>
<feature type="domain" description="Dinitrogenase iron-molybdenum cofactor biosynthesis" evidence="3">
    <location>
        <begin position="119"/>
        <end position="209"/>
    </location>
</feature>
<gene>
    <name evidence="5" type="primary">nifX</name>
    <name evidence="5" type="ORF">DM484_10330</name>
</gene>
<comment type="similarity">
    <text evidence="1">Belongs to the NifX/NifY family.</text>
</comment>
<dbReference type="EMBL" id="QJPH01000287">
    <property type="protein sequence ID" value="PZN80218.1"/>
    <property type="molecule type" value="Genomic_DNA"/>
</dbReference>
<feature type="domain" description="Dinitrogenase iron-molybdenum cofactor N-terminal" evidence="4">
    <location>
        <begin position="6"/>
        <end position="92"/>
    </location>
</feature>
<dbReference type="Gene3D" id="1.10.150.590">
    <property type="entry name" value="Dinitrogenase iron-molybdenum cofactor, N-terminal"/>
    <property type="match status" value="1"/>
</dbReference>
<dbReference type="InterPro" id="IPR003731">
    <property type="entry name" value="Di-Nase_FeMo-co_biosynth"/>
</dbReference>
<dbReference type="Gene3D" id="3.30.420.130">
    <property type="entry name" value="Dinitrogenase iron-molybdenum cofactor biosynthesis domain"/>
    <property type="match status" value="1"/>
</dbReference>
<evidence type="ECO:0000256" key="1">
    <source>
        <dbReference type="ARBA" id="ARBA00010285"/>
    </source>
</evidence>
<evidence type="ECO:0000313" key="6">
    <source>
        <dbReference type="Proteomes" id="UP000249396"/>
    </source>
</evidence>
<organism evidence="5 6">
    <name type="scientific">Candidatus Methylumidiphilus alinenensis</name>
    <dbReference type="NCBI Taxonomy" id="2202197"/>
    <lineage>
        <taxon>Bacteria</taxon>
        <taxon>Pseudomonadati</taxon>
        <taxon>Pseudomonadota</taxon>
        <taxon>Gammaproteobacteria</taxon>
        <taxon>Methylococcales</taxon>
        <taxon>Candidatus Methylumidiphilus</taxon>
    </lineage>
</organism>
<dbReference type="InterPro" id="IPR036105">
    <property type="entry name" value="DiNase_FeMo-co_biosyn_sf"/>
</dbReference>
<evidence type="ECO:0000313" key="5">
    <source>
        <dbReference type="EMBL" id="PZN80218.1"/>
    </source>
</evidence>
<dbReference type="Proteomes" id="UP000249396">
    <property type="component" value="Unassembled WGS sequence"/>
</dbReference>
<reference evidence="5 6" key="1">
    <citation type="journal article" date="2018" name="Aquat. Microb. Ecol.">
        <title>Gammaproteobacterial methanotrophs dominate.</title>
        <authorList>
            <person name="Rissanen A.J."/>
            <person name="Saarenheimo J."/>
            <person name="Tiirola M."/>
            <person name="Peura S."/>
            <person name="Aalto S.L."/>
            <person name="Karvinen A."/>
            <person name="Nykanen H."/>
        </authorList>
    </citation>
    <scope>NUCLEOTIDE SEQUENCE [LARGE SCALE GENOMIC DNA]</scope>
    <source>
        <strain evidence="5">AMbin10</strain>
    </source>
</reference>
<dbReference type="InterPro" id="IPR013480">
    <property type="entry name" value="NifX"/>
</dbReference>
<dbReference type="AlphaFoldDB" id="A0A2W4RKC9"/>
<dbReference type="GO" id="GO:0009399">
    <property type="term" value="P:nitrogen fixation"/>
    <property type="evidence" value="ECO:0007669"/>
    <property type="project" value="InterPro"/>
</dbReference>
<dbReference type="PANTHER" id="PTHR33937">
    <property type="entry name" value="IRON-MOLYBDENUM PROTEIN-RELATED-RELATED"/>
    <property type="match status" value="1"/>
</dbReference>
<dbReference type="GO" id="GO:0051540">
    <property type="term" value="F:metal cluster binding"/>
    <property type="evidence" value="ECO:0007669"/>
    <property type="project" value="InterPro"/>
</dbReference>
<evidence type="ECO:0000259" key="4">
    <source>
        <dbReference type="Pfam" id="PF16844"/>
    </source>
</evidence>
<dbReference type="InterPro" id="IPR051840">
    <property type="entry name" value="NifX/NifY_domain"/>
</dbReference>
<dbReference type="CDD" id="cd00853">
    <property type="entry name" value="NifX"/>
    <property type="match status" value="1"/>
</dbReference>
<dbReference type="SUPFAM" id="SSF53146">
    <property type="entry name" value="Nitrogenase accessory factor-like"/>
    <property type="match status" value="1"/>
</dbReference>
<accession>A0A2W4RKC9</accession>
<evidence type="ECO:0000259" key="3">
    <source>
        <dbReference type="Pfam" id="PF02579"/>
    </source>
</evidence>
<dbReference type="InterPro" id="IPR034169">
    <property type="entry name" value="NifX-like"/>
</dbReference>